<dbReference type="GO" id="GO:0008081">
    <property type="term" value="F:phosphoric diester hydrolase activity"/>
    <property type="evidence" value="ECO:0007669"/>
    <property type="project" value="InterPro"/>
</dbReference>
<feature type="domain" description="GP-PDE" evidence="1">
    <location>
        <begin position="2"/>
        <end position="205"/>
    </location>
</feature>
<gene>
    <name evidence="2" type="ORF">SAMN04488063_1226</name>
</gene>
<evidence type="ECO:0000259" key="1">
    <source>
        <dbReference type="PROSITE" id="PS51704"/>
    </source>
</evidence>
<accession>A0A1I2NJP9</accession>
<protein>
    <submittedName>
        <fullName evidence="2">Glycerophosphoryl diester phosphodiesterase</fullName>
    </submittedName>
</protein>
<dbReference type="STRING" id="553467.SAMN04488063_1226"/>
<dbReference type="EMBL" id="FOOQ01000001">
    <property type="protein sequence ID" value="SFG04042.1"/>
    <property type="molecule type" value="Genomic_DNA"/>
</dbReference>
<dbReference type="OrthoDB" id="19020at2157"/>
<dbReference type="RefSeq" id="WP_092889860.1">
    <property type="nucleotide sequence ID" value="NZ_FOOQ01000001.1"/>
</dbReference>
<evidence type="ECO:0000313" key="3">
    <source>
        <dbReference type="Proteomes" id="UP000198876"/>
    </source>
</evidence>
<proteinExistence type="predicted"/>
<dbReference type="Proteomes" id="UP000198876">
    <property type="component" value="Unassembled WGS sequence"/>
</dbReference>
<dbReference type="PANTHER" id="PTHR46211:SF14">
    <property type="entry name" value="GLYCEROPHOSPHODIESTER PHOSPHODIESTERASE"/>
    <property type="match status" value="1"/>
</dbReference>
<dbReference type="Gene3D" id="3.20.20.190">
    <property type="entry name" value="Phosphatidylinositol (PI) phosphodiesterase"/>
    <property type="match status" value="1"/>
</dbReference>
<reference evidence="3" key="1">
    <citation type="submission" date="2016-10" db="EMBL/GenBank/DDBJ databases">
        <authorList>
            <person name="Varghese N."/>
            <person name="Submissions S."/>
        </authorList>
    </citation>
    <scope>NUCLEOTIDE SEQUENCE [LARGE SCALE GENOMIC DNA]</scope>
    <source>
        <strain evidence="3">CGMCC 1.7739</strain>
    </source>
</reference>
<name>A0A1I2NJP9_9EURY</name>
<dbReference type="PROSITE" id="PS51704">
    <property type="entry name" value="GP_PDE"/>
    <property type="match status" value="1"/>
</dbReference>
<dbReference type="GO" id="GO:0006629">
    <property type="term" value="P:lipid metabolic process"/>
    <property type="evidence" value="ECO:0007669"/>
    <property type="project" value="InterPro"/>
</dbReference>
<evidence type="ECO:0000313" key="2">
    <source>
        <dbReference type="EMBL" id="SFG04042.1"/>
    </source>
</evidence>
<dbReference type="AlphaFoldDB" id="A0A1I2NJP9"/>
<dbReference type="InterPro" id="IPR030395">
    <property type="entry name" value="GP_PDE_dom"/>
</dbReference>
<dbReference type="Pfam" id="PF03009">
    <property type="entry name" value="GDPD"/>
    <property type="match status" value="1"/>
</dbReference>
<dbReference type="InterPro" id="IPR017946">
    <property type="entry name" value="PLC-like_Pdiesterase_TIM-brl"/>
</dbReference>
<dbReference type="SUPFAM" id="SSF51695">
    <property type="entry name" value="PLC-like phosphodiesterases"/>
    <property type="match status" value="1"/>
</dbReference>
<organism evidence="2 3">
    <name type="scientific">Halopelagius inordinatus</name>
    <dbReference type="NCBI Taxonomy" id="553467"/>
    <lineage>
        <taxon>Archaea</taxon>
        <taxon>Methanobacteriati</taxon>
        <taxon>Methanobacteriota</taxon>
        <taxon>Stenosarchaea group</taxon>
        <taxon>Halobacteria</taxon>
        <taxon>Halobacteriales</taxon>
        <taxon>Haloferacaceae</taxon>
    </lineage>
</organism>
<sequence length="205" mass="21888">MLPIIGHRGRRRVAAENTIRSFEAAANWGADGVEFDVRRTRDDELVVVHDATVDRTTTGDGRVDRLSLAEIQSLTTGDGETVPTLEQSLSAIGETALEIWIDLKDPDLVDDVVSAVTRHGLAERSVVFAGQKFADDIPRRAHDAGIRAGITIGPALAGRYGPADPFAVIETLDADALLVTAEAVTDALLREAIDGDVHTGLLVDC</sequence>
<keyword evidence="3" id="KW-1185">Reference proteome</keyword>
<dbReference type="PANTHER" id="PTHR46211">
    <property type="entry name" value="GLYCEROPHOSPHORYL DIESTER PHOSPHODIESTERASE"/>
    <property type="match status" value="1"/>
</dbReference>